<keyword evidence="1" id="KW-0732">Signal</keyword>
<evidence type="ECO:0008006" key="4">
    <source>
        <dbReference type="Google" id="ProtNLM"/>
    </source>
</evidence>
<evidence type="ECO:0000256" key="1">
    <source>
        <dbReference type="SAM" id="SignalP"/>
    </source>
</evidence>
<feature type="signal peptide" evidence="1">
    <location>
        <begin position="1"/>
        <end position="19"/>
    </location>
</feature>
<proteinExistence type="predicted"/>
<dbReference type="RefSeq" id="WP_015047681.1">
    <property type="nucleotide sequence ID" value="NC_018868.3"/>
</dbReference>
<gene>
    <name evidence="2" type="ordered locus">M5M_11700</name>
</gene>
<dbReference type="Gene3D" id="3.30.110.170">
    <property type="entry name" value="Protein of unknown function (DUF541), domain 1"/>
    <property type="match status" value="1"/>
</dbReference>
<sequence length="240" mass="26114">MHRIFLVLFLALISQAAVAANLPDFPFIVSVGKAEREVKPDIATVNLGIVSFESSSELAIEKVGLATDGVLKVLQSYGISASAVEATDMEKSTKRRRDSEYNNLAILGYEVSRALIIELNDLSKYSELVSDIVAIDNVTGVRTAFDVTDRIEIERELVGIASKDARNKAEQMAEGLGTKIRSVYAISQNSDFGSFFATFGARSDQILADLASPTGRARVVMFVPKTITISQGINVVFRMK</sequence>
<dbReference type="OrthoDB" id="5574370at2"/>
<dbReference type="EMBL" id="CP003746">
    <property type="protein sequence ID" value="AFU99517.1"/>
    <property type="molecule type" value="Genomic_DNA"/>
</dbReference>
<dbReference type="Proteomes" id="UP000000466">
    <property type="component" value="Chromosome"/>
</dbReference>
<accession>K4L015</accession>
<dbReference type="HOGENOM" id="CLU_080344_3_1_6"/>
<reference evidence="2 3" key="1">
    <citation type="journal article" date="2013" name="Genome Announc.">
        <title>Complete genome sequence of Simiduia agarivorans SA1(T), a marine bacterium able to degrade a variety of polysaccharides.</title>
        <authorList>
            <person name="Lin S.Y."/>
            <person name="Shieh W.Y."/>
            <person name="Chen J.S."/>
            <person name="Tang S.L."/>
        </authorList>
    </citation>
    <scope>NUCLEOTIDE SEQUENCE [LARGE SCALE GENOMIC DNA]</scope>
    <source>
        <strain evidence="3">DSM 21679 / JCM 13881 / BCRC 17597 / SA1</strain>
    </source>
</reference>
<organism evidence="2 3">
    <name type="scientific">Simiduia agarivorans (strain DSM 21679 / JCM 13881 / BCRC 17597 / SA1)</name>
    <dbReference type="NCBI Taxonomy" id="1117647"/>
    <lineage>
        <taxon>Bacteria</taxon>
        <taxon>Pseudomonadati</taxon>
        <taxon>Pseudomonadota</taxon>
        <taxon>Gammaproteobacteria</taxon>
        <taxon>Cellvibrionales</taxon>
        <taxon>Cellvibrionaceae</taxon>
        <taxon>Simiduia</taxon>
    </lineage>
</organism>
<dbReference type="InterPro" id="IPR052022">
    <property type="entry name" value="26kDa_periplasmic_antigen"/>
</dbReference>
<protein>
    <recommendedName>
        <fullName evidence="4">DUF541 domain-containing protein</fullName>
    </recommendedName>
</protein>
<dbReference type="KEGG" id="saga:M5M_11700"/>
<dbReference type="PANTHER" id="PTHR34387">
    <property type="entry name" value="SLR1258 PROTEIN"/>
    <property type="match status" value="1"/>
</dbReference>
<evidence type="ECO:0000313" key="3">
    <source>
        <dbReference type="Proteomes" id="UP000000466"/>
    </source>
</evidence>
<dbReference type="eggNOG" id="COG2968">
    <property type="taxonomic scope" value="Bacteria"/>
</dbReference>
<dbReference type="AlphaFoldDB" id="K4L015"/>
<name>K4L015_SIMAS</name>
<dbReference type="PANTHER" id="PTHR34387:SF2">
    <property type="entry name" value="SLR1258 PROTEIN"/>
    <property type="match status" value="1"/>
</dbReference>
<dbReference type="GO" id="GO:0006974">
    <property type="term" value="P:DNA damage response"/>
    <property type="evidence" value="ECO:0007669"/>
    <property type="project" value="TreeGrafter"/>
</dbReference>
<dbReference type="Pfam" id="PF04402">
    <property type="entry name" value="SIMPL"/>
    <property type="match status" value="1"/>
</dbReference>
<feature type="chain" id="PRO_5003878611" description="DUF541 domain-containing protein" evidence="1">
    <location>
        <begin position="20"/>
        <end position="240"/>
    </location>
</feature>
<dbReference type="InterPro" id="IPR007497">
    <property type="entry name" value="SIMPL/DUF541"/>
</dbReference>
<keyword evidence="3" id="KW-1185">Reference proteome</keyword>
<evidence type="ECO:0000313" key="2">
    <source>
        <dbReference type="EMBL" id="AFU99517.1"/>
    </source>
</evidence>
<dbReference type="STRING" id="1117647.M5M_11700"/>
<dbReference type="Gene3D" id="3.30.70.2970">
    <property type="entry name" value="Protein of unknown function (DUF541), domain 2"/>
    <property type="match status" value="1"/>
</dbReference>